<gene>
    <name evidence="2" type="ORF">AWC22_05575</name>
</gene>
<evidence type="ECO:0000313" key="3">
    <source>
        <dbReference type="Proteomes" id="UP000193087"/>
    </source>
</evidence>
<accession>A0A1X2BBA4</accession>
<evidence type="ECO:0000256" key="1">
    <source>
        <dbReference type="SAM" id="MobiDB-lite"/>
    </source>
</evidence>
<sequence>MISVVVGFVVPGRYRPDEQKDYQQGDFASADRYSGDGQTTTTFTGLLDLIQGDNAEDQP</sequence>
<dbReference type="AlphaFoldDB" id="A0A1X2BBA4"/>
<protein>
    <submittedName>
        <fullName evidence="2">Uncharacterized protein</fullName>
    </submittedName>
</protein>
<comment type="caution">
    <text evidence="2">The sequence shown here is derived from an EMBL/GenBank/DDBJ whole genome shotgun (WGS) entry which is preliminary data.</text>
</comment>
<evidence type="ECO:0000313" key="2">
    <source>
        <dbReference type="EMBL" id="ORW60559.1"/>
    </source>
</evidence>
<name>A0A1X2BBA4_9MYCO</name>
<proteinExistence type="predicted"/>
<dbReference type="EMBL" id="LQPQ01000233">
    <property type="protein sequence ID" value="ORW60559.1"/>
    <property type="molecule type" value="Genomic_DNA"/>
</dbReference>
<keyword evidence="3" id="KW-1185">Reference proteome</keyword>
<dbReference type="Proteomes" id="UP000193087">
    <property type="component" value="Unassembled WGS sequence"/>
</dbReference>
<dbReference type="STRING" id="486698.AWC22_05575"/>
<feature type="region of interest" description="Disordered" evidence="1">
    <location>
        <begin position="15"/>
        <end position="36"/>
    </location>
</feature>
<organism evidence="2 3">
    <name type="scientific">Mycobacterium riyadhense</name>
    <dbReference type="NCBI Taxonomy" id="486698"/>
    <lineage>
        <taxon>Bacteria</taxon>
        <taxon>Bacillati</taxon>
        <taxon>Actinomycetota</taxon>
        <taxon>Actinomycetes</taxon>
        <taxon>Mycobacteriales</taxon>
        <taxon>Mycobacteriaceae</taxon>
        <taxon>Mycobacterium</taxon>
    </lineage>
</organism>
<reference evidence="2 3" key="1">
    <citation type="submission" date="2016-01" db="EMBL/GenBank/DDBJ databases">
        <title>The new phylogeny of the genus Mycobacterium.</title>
        <authorList>
            <person name="Tarcisio F."/>
            <person name="Conor M."/>
            <person name="Antonella G."/>
            <person name="Elisabetta G."/>
            <person name="Giulia F.S."/>
            <person name="Sara T."/>
            <person name="Anna F."/>
            <person name="Clotilde B."/>
            <person name="Roberto B."/>
            <person name="Veronica D.S."/>
            <person name="Fabio R."/>
            <person name="Monica P."/>
            <person name="Olivier J."/>
            <person name="Enrico T."/>
            <person name="Nicola S."/>
        </authorList>
    </citation>
    <scope>NUCLEOTIDE SEQUENCE [LARGE SCALE GENOMIC DNA]</scope>
    <source>
        <strain evidence="2 3">DSM 45176</strain>
    </source>
</reference>